<dbReference type="PANTHER" id="PTHR13325:SF3">
    <property type="entry name" value="MEMBRANE-BOUND TRANSCRIPTION FACTOR SITE-2 PROTEASE"/>
    <property type="match status" value="1"/>
</dbReference>
<protein>
    <recommendedName>
        <fullName evidence="5">Endopeptidase S2P</fullName>
    </recommendedName>
</protein>
<sequence length="472" mass="53791">MAVWIFKTLFPHLYVEYTEKRNLAIRFLYIQYRTQALNNLFVKLGTFSPRFLHYWYTCGVIFGVFTMMGSVLFLLWNLYSMMTTTNEQLVLTPLLPGVNIPNSQLPYYFVALLVSGLIHEIGHGIAAISVGQNVDSFGVFLMLFYPGAFASMGFRFNSISTTAALKIICAGVWHNFILALLAWSLIKCGPLLALPLYSTTEGALVTYVHSDISAFYPSQVIVRINECEIRNTYDWEECFAKMIRNNFTPTSYCNKKSLLDTVSNTEDTCCNSAYTGSLQCWKYTSHQGPEQFCYSARSLVNDKYCQDPALLENTQDDDQDQNNSESADCGPDEYCYTPVLNYPEMILKITDSGGNYFLLACPPLYLYQSLMVSDWKMRSLWYYLGGALLPLYFPVILEKLLWFIFSISGALAILNIAPTYLLDGNYACYLLLQLLGVEDEQFRLGLVSWIFRFTLVLFAINLLVSVYLVLQH</sequence>
<feature type="transmembrane region" description="Helical" evidence="6">
    <location>
        <begin position="380"/>
        <end position="397"/>
    </location>
</feature>
<comment type="subcellular location">
    <subcellularLocation>
        <location evidence="1">Endomembrane system</location>
        <topology evidence="1">Multi-pass membrane protein</topology>
    </subcellularLocation>
</comment>
<feature type="transmembrane region" description="Helical" evidence="6">
    <location>
        <begin position="137"/>
        <end position="156"/>
    </location>
</feature>
<dbReference type="PANTHER" id="PTHR13325">
    <property type="entry name" value="PROTEASE M50 MEMBRANE-BOUND TRANSCRIPTION FACTOR SITE 2 PROTEASE"/>
    <property type="match status" value="1"/>
</dbReference>
<evidence type="ECO:0000256" key="6">
    <source>
        <dbReference type="SAM" id="Phobius"/>
    </source>
</evidence>
<evidence type="ECO:0000256" key="3">
    <source>
        <dbReference type="ARBA" id="ARBA00022989"/>
    </source>
</evidence>
<feature type="transmembrane region" description="Helical" evidence="6">
    <location>
        <begin position="402"/>
        <end position="422"/>
    </location>
</feature>
<feature type="transmembrane region" description="Helical" evidence="6">
    <location>
        <begin position="163"/>
        <end position="186"/>
    </location>
</feature>
<proteinExistence type="predicted"/>
<evidence type="ECO:0000256" key="1">
    <source>
        <dbReference type="ARBA" id="ARBA00004127"/>
    </source>
</evidence>
<dbReference type="GO" id="GO:0012505">
    <property type="term" value="C:endomembrane system"/>
    <property type="evidence" value="ECO:0007669"/>
    <property type="project" value="UniProtKB-SubCell"/>
</dbReference>
<dbReference type="PRINTS" id="PR01000">
    <property type="entry name" value="SREBPS2PTASE"/>
</dbReference>
<dbReference type="Pfam" id="PF02163">
    <property type="entry name" value="Peptidase_M50"/>
    <property type="match status" value="1"/>
</dbReference>
<feature type="transmembrane region" description="Helical" evidence="6">
    <location>
        <begin position="449"/>
        <end position="470"/>
    </location>
</feature>
<feature type="domain" description="Peptidase M50" evidence="7">
    <location>
        <begin position="108"/>
        <end position="248"/>
    </location>
</feature>
<dbReference type="AlphaFoldDB" id="A0A6B2L2Z8"/>
<dbReference type="InterPro" id="IPR008915">
    <property type="entry name" value="Peptidase_M50"/>
</dbReference>
<evidence type="ECO:0000259" key="7">
    <source>
        <dbReference type="Pfam" id="PF02163"/>
    </source>
</evidence>
<name>A0A6B2L2Z8_9EUKA</name>
<dbReference type="EMBL" id="GIBP01002316">
    <property type="protein sequence ID" value="NDV31285.1"/>
    <property type="molecule type" value="Transcribed_RNA"/>
</dbReference>
<evidence type="ECO:0000256" key="5">
    <source>
        <dbReference type="ARBA" id="ARBA00032658"/>
    </source>
</evidence>
<keyword evidence="3 6" id="KW-1133">Transmembrane helix</keyword>
<dbReference type="GO" id="GO:0016020">
    <property type="term" value="C:membrane"/>
    <property type="evidence" value="ECO:0007669"/>
    <property type="project" value="InterPro"/>
</dbReference>
<evidence type="ECO:0000256" key="4">
    <source>
        <dbReference type="ARBA" id="ARBA00023136"/>
    </source>
</evidence>
<dbReference type="GO" id="GO:0004222">
    <property type="term" value="F:metalloendopeptidase activity"/>
    <property type="evidence" value="ECO:0007669"/>
    <property type="project" value="InterPro"/>
</dbReference>
<organism evidence="8">
    <name type="scientific">Arcella intermedia</name>
    <dbReference type="NCBI Taxonomy" id="1963864"/>
    <lineage>
        <taxon>Eukaryota</taxon>
        <taxon>Amoebozoa</taxon>
        <taxon>Tubulinea</taxon>
        <taxon>Elardia</taxon>
        <taxon>Arcellinida</taxon>
        <taxon>Sphaerothecina</taxon>
        <taxon>Arcellidae</taxon>
        <taxon>Arcella</taxon>
    </lineage>
</organism>
<accession>A0A6B2L2Z8</accession>
<keyword evidence="2 6" id="KW-0812">Transmembrane</keyword>
<dbReference type="GO" id="GO:1905897">
    <property type="term" value="P:regulation of response to endoplasmic reticulum stress"/>
    <property type="evidence" value="ECO:0007669"/>
    <property type="project" value="TreeGrafter"/>
</dbReference>
<dbReference type="GO" id="GO:0005737">
    <property type="term" value="C:cytoplasm"/>
    <property type="evidence" value="ECO:0007669"/>
    <property type="project" value="TreeGrafter"/>
</dbReference>
<dbReference type="InterPro" id="IPR001193">
    <property type="entry name" value="MBTPS2"/>
</dbReference>
<evidence type="ECO:0000313" key="8">
    <source>
        <dbReference type="EMBL" id="NDV31285.1"/>
    </source>
</evidence>
<feature type="transmembrane region" description="Helical" evidence="6">
    <location>
        <begin position="107"/>
        <end position="131"/>
    </location>
</feature>
<evidence type="ECO:0000256" key="2">
    <source>
        <dbReference type="ARBA" id="ARBA00022692"/>
    </source>
</evidence>
<keyword evidence="4 6" id="KW-0472">Membrane</keyword>
<dbReference type="GO" id="GO:0031293">
    <property type="term" value="P:membrane protein intracellular domain proteolysis"/>
    <property type="evidence" value="ECO:0007669"/>
    <property type="project" value="TreeGrafter"/>
</dbReference>
<feature type="transmembrane region" description="Helical" evidence="6">
    <location>
        <begin position="54"/>
        <end position="79"/>
    </location>
</feature>
<reference evidence="8" key="1">
    <citation type="journal article" date="2020" name="J. Eukaryot. Microbiol.">
        <title>De novo Sequencing, Assembly and Annotation of the Transcriptome for the Free-Living Testate Amoeba Arcella intermedia.</title>
        <authorList>
            <person name="Ribeiro G.M."/>
            <person name="Porfirio-Sousa A.L."/>
            <person name="Maurer-Alcala X.X."/>
            <person name="Katz L.A."/>
            <person name="Lahr D.J.G."/>
        </authorList>
    </citation>
    <scope>NUCLEOTIDE SEQUENCE</scope>
</reference>